<organism evidence="2 3">
    <name type="scientific">Gibberella moniliformis (strain M3125 / FGSC 7600)</name>
    <name type="common">Maize ear and stalk rot fungus</name>
    <name type="synonym">Fusarium verticillioides</name>
    <dbReference type="NCBI Taxonomy" id="334819"/>
    <lineage>
        <taxon>Eukaryota</taxon>
        <taxon>Fungi</taxon>
        <taxon>Dikarya</taxon>
        <taxon>Ascomycota</taxon>
        <taxon>Pezizomycotina</taxon>
        <taxon>Sordariomycetes</taxon>
        <taxon>Hypocreomycetidae</taxon>
        <taxon>Hypocreales</taxon>
        <taxon>Nectriaceae</taxon>
        <taxon>Fusarium</taxon>
        <taxon>Fusarium fujikuroi species complex</taxon>
    </lineage>
</organism>
<dbReference type="Proteomes" id="UP000009096">
    <property type="component" value="Chromosome 5"/>
</dbReference>
<dbReference type="GeneID" id="30073369"/>
<accession>W7MPC9</accession>
<keyword evidence="3" id="KW-1185">Reference proteome</keyword>
<dbReference type="EMBL" id="DS022253">
    <property type="protein sequence ID" value="EWG49450.1"/>
    <property type="molecule type" value="Genomic_DNA"/>
</dbReference>
<dbReference type="EMBL" id="CM000582">
    <property type="protein sequence ID" value="EWG49450.1"/>
    <property type="molecule type" value="Genomic_DNA"/>
</dbReference>
<evidence type="ECO:0000256" key="1">
    <source>
        <dbReference type="SAM" id="SignalP"/>
    </source>
</evidence>
<dbReference type="KEGG" id="fvr:FVEG_16493"/>
<sequence length="153" mass="16617">MHARLGLTLTALVGLQRLYACIPPPCRSSKKPSLSSHTIHVQLPAIHTQFLPDPDPVIVDANLNILLSLSLSLQASPERDKYLCPASCFVDSGVVGRLPPVFALSYQCFVDSVCLKPVRFDVYPYILASSAGCPTPWIPSHSSSSTHEALQSY</sequence>
<protein>
    <submittedName>
        <fullName evidence="2">Uncharacterized protein</fullName>
    </submittedName>
</protein>
<gene>
    <name evidence="2" type="ORF">FVEG_16493</name>
</gene>
<evidence type="ECO:0000313" key="3">
    <source>
        <dbReference type="Proteomes" id="UP000009096"/>
    </source>
</evidence>
<proteinExistence type="predicted"/>
<feature type="signal peptide" evidence="1">
    <location>
        <begin position="1"/>
        <end position="20"/>
    </location>
</feature>
<evidence type="ECO:0000313" key="2">
    <source>
        <dbReference type="EMBL" id="EWG49450.1"/>
    </source>
</evidence>
<keyword evidence="1" id="KW-0732">Signal</keyword>
<name>W7MPC9_GIBM7</name>
<dbReference type="AlphaFoldDB" id="W7MPC9"/>
<dbReference type="RefSeq" id="XP_018755641.1">
    <property type="nucleotide sequence ID" value="XM_018905716.1"/>
</dbReference>
<feature type="chain" id="PRO_5004899277" evidence="1">
    <location>
        <begin position="21"/>
        <end position="153"/>
    </location>
</feature>
<dbReference type="VEuPathDB" id="FungiDB:FVEG_16493"/>
<reference evidence="2 3" key="1">
    <citation type="journal article" date="2010" name="Nature">
        <title>Comparative genomics reveals mobile pathogenicity chromosomes in Fusarium.</title>
        <authorList>
            <person name="Ma L.J."/>
            <person name="van der Does H.C."/>
            <person name="Borkovich K.A."/>
            <person name="Coleman J.J."/>
            <person name="Daboussi M.J."/>
            <person name="Di Pietro A."/>
            <person name="Dufresne M."/>
            <person name="Freitag M."/>
            <person name="Grabherr M."/>
            <person name="Henrissat B."/>
            <person name="Houterman P.M."/>
            <person name="Kang S."/>
            <person name="Shim W.B."/>
            <person name="Woloshuk C."/>
            <person name="Xie X."/>
            <person name="Xu J.R."/>
            <person name="Antoniw J."/>
            <person name="Baker S.E."/>
            <person name="Bluhm B.H."/>
            <person name="Breakspear A."/>
            <person name="Brown D.W."/>
            <person name="Butchko R.A."/>
            <person name="Chapman S."/>
            <person name="Coulson R."/>
            <person name="Coutinho P.M."/>
            <person name="Danchin E.G."/>
            <person name="Diener A."/>
            <person name="Gale L.R."/>
            <person name="Gardiner D.M."/>
            <person name="Goff S."/>
            <person name="Hammond-Kosack K.E."/>
            <person name="Hilburn K."/>
            <person name="Hua-Van A."/>
            <person name="Jonkers W."/>
            <person name="Kazan K."/>
            <person name="Kodira C.D."/>
            <person name="Koehrsen M."/>
            <person name="Kumar L."/>
            <person name="Lee Y.H."/>
            <person name="Li L."/>
            <person name="Manners J.M."/>
            <person name="Miranda-Saavedra D."/>
            <person name="Mukherjee M."/>
            <person name="Park G."/>
            <person name="Park J."/>
            <person name="Park S.Y."/>
            <person name="Proctor R.H."/>
            <person name="Regev A."/>
            <person name="Ruiz-Roldan M.C."/>
            <person name="Sain D."/>
            <person name="Sakthikumar S."/>
            <person name="Sykes S."/>
            <person name="Schwartz D.C."/>
            <person name="Turgeon B.G."/>
            <person name="Wapinski I."/>
            <person name="Yoder O."/>
            <person name="Young S."/>
            <person name="Zeng Q."/>
            <person name="Zhou S."/>
            <person name="Galagan J."/>
            <person name="Cuomo C.A."/>
            <person name="Kistler H.C."/>
            <person name="Rep M."/>
        </authorList>
    </citation>
    <scope>NUCLEOTIDE SEQUENCE [LARGE SCALE GENOMIC DNA]</scope>
    <source>
        <strain evidence="3">M3125 / FGSC 7600</strain>
    </source>
</reference>